<feature type="region of interest" description="Disordered" evidence="1">
    <location>
        <begin position="35"/>
        <end position="58"/>
    </location>
</feature>
<evidence type="ECO:0000313" key="3">
    <source>
        <dbReference type="Proteomes" id="UP000789396"/>
    </source>
</evidence>
<dbReference type="Proteomes" id="UP000789396">
    <property type="component" value="Unassembled WGS sequence"/>
</dbReference>
<protein>
    <submittedName>
        <fullName evidence="2">5248_t:CDS:1</fullName>
    </submittedName>
</protein>
<feature type="compositionally biased region" description="Low complexity" evidence="1">
    <location>
        <begin position="35"/>
        <end position="45"/>
    </location>
</feature>
<name>A0A9N9IXF1_9GLOM</name>
<reference evidence="2" key="1">
    <citation type="submission" date="2021-06" db="EMBL/GenBank/DDBJ databases">
        <authorList>
            <person name="Kallberg Y."/>
            <person name="Tangrot J."/>
            <person name="Rosling A."/>
        </authorList>
    </citation>
    <scope>NUCLEOTIDE SEQUENCE</scope>
    <source>
        <strain evidence="2">IN212</strain>
    </source>
</reference>
<dbReference type="OrthoDB" id="2441803at2759"/>
<evidence type="ECO:0000313" key="2">
    <source>
        <dbReference type="EMBL" id="CAG8750512.1"/>
    </source>
</evidence>
<gene>
    <name evidence="2" type="ORF">RFULGI_LOCUS13560</name>
</gene>
<dbReference type="EMBL" id="CAJVPZ010036103">
    <property type="protein sequence ID" value="CAG8750512.1"/>
    <property type="molecule type" value="Genomic_DNA"/>
</dbReference>
<keyword evidence="3" id="KW-1185">Reference proteome</keyword>
<organism evidence="2 3">
    <name type="scientific">Racocetra fulgida</name>
    <dbReference type="NCBI Taxonomy" id="60492"/>
    <lineage>
        <taxon>Eukaryota</taxon>
        <taxon>Fungi</taxon>
        <taxon>Fungi incertae sedis</taxon>
        <taxon>Mucoromycota</taxon>
        <taxon>Glomeromycotina</taxon>
        <taxon>Glomeromycetes</taxon>
        <taxon>Diversisporales</taxon>
        <taxon>Gigasporaceae</taxon>
        <taxon>Racocetra</taxon>
    </lineage>
</organism>
<sequence>NCDKYLLSNSLMKFENLTLNNNNSNLLPMDIGSEVSSDYQESSSSRGQKHASQQINTQESSNFVPLQYEHSFCENRYPILPSHFHLIKKITPLMLFYEFFTVDSLKQIVKSTNKYYAIQNSAGTERP</sequence>
<evidence type="ECO:0000256" key="1">
    <source>
        <dbReference type="SAM" id="MobiDB-lite"/>
    </source>
</evidence>
<feature type="non-terminal residue" evidence="2">
    <location>
        <position position="1"/>
    </location>
</feature>
<comment type="caution">
    <text evidence="2">The sequence shown here is derived from an EMBL/GenBank/DDBJ whole genome shotgun (WGS) entry which is preliminary data.</text>
</comment>
<accession>A0A9N9IXF1</accession>
<proteinExistence type="predicted"/>
<dbReference type="AlphaFoldDB" id="A0A9N9IXF1"/>